<sequence>MNSFPFIGTFVLLCLAYLANSEDASTPARLLVEKQVLNKFLVESKDILVHYNIFNVGGSPATNVHISDATFSLTQFEIINGALKFTIPRIAPLSNVTHSVVVRPQEGVRGRFNFTAGEITYLSEGSNDLQIGFTSEPGEGFIVSLKEFNKKFSPHYSDWATFLLISMSTVLFPYFLWYNSKTKYEALSAKKNK</sequence>
<evidence type="ECO:0000256" key="8">
    <source>
        <dbReference type="ARBA" id="ARBA00022989"/>
    </source>
</evidence>
<gene>
    <name evidence="14" type="ORF">RDWZM_005769</name>
</gene>
<keyword evidence="6 13" id="KW-0732">Signal</keyword>
<feature type="transmembrane region" description="Helical" evidence="12">
    <location>
        <begin position="159"/>
        <end position="178"/>
    </location>
</feature>
<comment type="subunit">
    <text evidence="11">Heterotetramer of TRAP-alpha, TRAP-beta, TRAP-delta and TRAP-gamma.</text>
</comment>
<protein>
    <recommendedName>
        <fullName evidence="4 11">Translocon-associated protein subunit beta</fullName>
        <shortName evidence="11">TRAP-beta</shortName>
    </recommendedName>
    <alternativeName>
        <fullName evidence="11">Signal sequence receptor subunit beta</fullName>
    </alternativeName>
</protein>
<evidence type="ECO:0000313" key="14">
    <source>
        <dbReference type="EMBL" id="KAJ6219957.1"/>
    </source>
</evidence>
<dbReference type="AlphaFoldDB" id="A0A9Q0M8D0"/>
<organism evidence="14 15">
    <name type="scientific">Blomia tropicalis</name>
    <name type="common">Mite</name>
    <dbReference type="NCBI Taxonomy" id="40697"/>
    <lineage>
        <taxon>Eukaryota</taxon>
        <taxon>Metazoa</taxon>
        <taxon>Ecdysozoa</taxon>
        <taxon>Arthropoda</taxon>
        <taxon>Chelicerata</taxon>
        <taxon>Arachnida</taxon>
        <taxon>Acari</taxon>
        <taxon>Acariformes</taxon>
        <taxon>Sarcoptiformes</taxon>
        <taxon>Astigmata</taxon>
        <taxon>Glycyphagoidea</taxon>
        <taxon>Echimyopodidae</taxon>
        <taxon>Blomia</taxon>
    </lineage>
</organism>
<evidence type="ECO:0000256" key="2">
    <source>
        <dbReference type="ARBA" id="ARBA00004115"/>
    </source>
</evidence>
<evidence type="ECO:0000256" key="11">
    <source>
        <dbReference type="PIRNR" id="PIRNR016400"/>
    </source>
</evidence>
<dbReference type="Pfam" id="PF05753">
    <property type="entry name" value="TRAP_beta"/>
    <property type="match status" value="1"/>
</dbReference>
<dbReference type="GO" id="GO:0005789">
    <property type="term" value="C:endoplasmic reticulum membrane"/>
    <property type="evidence" value="ECO:0007669"/>
    <property type="project" value="UniProtKB-SubCell"/>
</dbReference>
<evidence type="ECO:0000256" key="10">
    <source>
        <dbReference type="ARBA" id="ARBA00023180"/>
    </source>
</evidence>
<dbReference type="PIRSF" id="PIRSF016400">
    <property type="entry name" value="TRAP_beta"/>
    <property type="match status" value="1"/>
</dbReference>
<evidence type="ECO:0000256" key="3">
    <source>
        <dbReference type="ARBA" id="ARBA00005610"/>
    </source>
</evidence>
<name>A0A9Q0M8D0_BLOTA</name>
<evidence type="ECO:0000256" key="4">
    <source>
        <dbReference type="ARBA" id="ARBA00021110"/>
    </source>
</evidence>
<evidence type="ECO:0000256" key="7">
    <source>
        <dbReference type="ARBA" id="ARBA00022824"/>
    </source>
</evidence>
<keyword evidence="9 11" id="KW-0472">Membrane</keyword>
<comment type="function">
    <text evidence="1 11">TRAP proteins are part of a complex whose function is to bind calcium to the ER membrane and thereby regulate the retention of ER resident proteins.</text>
</comment>
<feature type="signal peptide" evidence="13">
    <location>
        <begin position="1"/>
        <end position="21"/>
    </location>
</feature>
<evidence type="ECO:0000256" key="9">
    <source>
        <dbReference type="ARBA" id="ARBA00023136"/>
    </source>
</evidence>
<comment type="similarity">
    <text evidence="3 11">Belongs to the TRAP-beta family.</text>
</comment>
<evidence type="ECO:0000256" key="5">
    <source>
        <dbReference type="ARBA" id="ARBA00022692"/>
    </source>
</evidence>
<dbReference type="OMA" id="ILWHSSK"/>
<dbReference type="OrthoDB" id="5860827at2759"/>
<evidence type="ECO:0000256" key="12">
    <source>
        <dbReference type="SAM" id="Phobius"/>
    </source>
</evidence>
<accession>A0A9Q0M8D0</accession>
<proteinExistence type="inferred from homology"/>
<comment type="subcellular location">
    <subcellularLocation>
        <location evidence="2">Endoplasmic reticulum membrane</location>
        <topology evidence="2">Single-pass type I membrane protein</topology>
    </subcellularLocation>
</comment>
<dbReference type="InterPro" id="IPR008856">
    <property type="entry name" value="TRAP_beta"/>
</dbReference>
<keyword evidence="10" id="KW-0325">Glycoprotein</keyword>
<keyword evidence="7 11" id="KW-0256">Endoplasmic reticulum</keyword>
<reference evidence="14" key="1">
    <citation type="submission" date="2022-12" db="EMBL/GenBank/DDBJ databases">
        <title>Genome assemblies of Blomia tropicalis.</title>
        <authorList>
            <person name="Cui Y."/>
        </authorList>
    </citation>
    <scope>NUCLEOTIDE SEQUENCE</scope>
    <source>
        <tissue evidence="14">Adult mites</tissue>
    </source>
</reference>
<dbReference type="PANTHER" id="PTHR12861">
    <property type="entry name" value="TRANSLOCON-ASSOCIATED PROTEIN, BETA SUBUNIT PRECURSOR TRAP-BETA SIGNAL SEQUENCE RECEPTOR BETA SUBUNIT"/>
    <property type="match status" value="1"/>
</dbReference>
<keyword evidence="15" id="KW-1185">Reference proteome</keyword>
<dbReference type="EMBL" id="JAPWDV010000002">
    <property type="protein sequence ID" value="KAJ6219957.1"/>
    <property type="molecule type" value="Genomic_DNA"/>
</dbReference>
<evidence type="ECO:0000256" key="1">
    <source>
        <dbReference type="ARBA" id="ARBA00002838"/>
    </source>
</evidence>
<keyword evidence="8 12" id="KW-1133">Transmembrane helix</keyword>
<comment type="caution">
    <text evidence="14">The sequence shown here is derived from an EMBL/GenBank/DDBJ whole genome shotgun (WGS) entry which is preliminary data.</text>
</comment>
<keyword evidence="5 12" id="KW-0812">Transmembrane</keyword>
<dbReference type="Proteomes" id="UP001142055">
    <property type="component" value="Chromosome 2"/>
</dbReference>
<feature type="chain" id="PRO_5040167209" description="Translocon-associated protein subunit beta" evidence="13">
    <location>
        <begin position="22"/>
        <end position="193"/>
    </location>
</feature>
<dbReference type="PANTHER" id="PTHR12861:SF3">
    <property type="entry name" value="TRANSLOCON-ASSOCIATED PROTEIN SUBUNIT BETA"/>
    <property type="match status" value="1"/>
</dbReference>
<evidence type="ECO:0000256" key="6">
    <source>
        <dbReference type="ARBA" id="ARBA00022729"/>
    </source>
</evidence>
<evidence type="ECO:0000256" key="13">
    <source>
        <dbReference type="SAM" id="SignalP"/>
    </source>
</evidence>
<evidence type="ECO:0000313" key="15">
    <source>
        <dbReference type="Proteomes" id="UP001142055"/>
    </source>
</evidence>